<evidence type="ECO:0000313" key="2">
    <source>
        <dbReference type="EMBL" id="MFC4532523.1"/>
    </source>
</evidence>
<comment type="caution">
    <text evidence="2">The sequence shown here is derived from an EMBL/GenBank/DDBJ whole genome shotgun (WGS) entry which is preliminary data.</text>
</comment>
<keyword evidence="3" id="KW-1185">Reference proteome</keyword>
<proteinExistence type="predicted"/>
<evidence type="ECO:0000313" key="3">
    <source>
        <dbReference type="Proteomes" id="UP001596004"/>
    </source>
</evidence>
<dbReference type="InterPro" id="IPR046095">
    <property type="entry name" value="DUF6113"/>
</dbReference>
<name>A0ABV9CJP7_9ACTN</name>
<feature type="transmembrane region" description="Helical" evidence="1">
    <location>
        <begin position="94"/>
        <end position="112"/>
    </location>
</feature>
<sequence>MDEEQARADAWQEVAAARARWEAEHPQPAETEPGAAVTGAAYGVLFVLGAVYGVVSGLQHSWGVGDLVAPVPIALSLLLFGLLYGAGRLMGTKLAAFVCGMGWMLVALVFSVKRSEGDLIVAATPAGYWYLGGGAVALVVAVLLIPSSGSWLLHPGPFGKARPMNISDGMSA</sequence>
<gene>
    <name evidence="2" type="ORF">ACFO60_17250</name>
</gene>
<dbReference type="EMBL" id="JBHSFP010000010">
    <property type="protein sequence ID" value="MFC4532523.1"/>
    <property type="molecule type" value="Genomic_DNA"/>
</dbReference>
<feature type="transmembrane region" description="Helical" evidence="1">
    <location>
        <begin position="67"/>
        <end position="87"/>
    </location>
</feature>
<reference evidence="3" key="1">
    <citation type="journal article" date="2019" name="Int. J. Syst. Evol. Microbiol.">
        <title>The Global Catalogue of Microorganisms (GCM) 10K type strain sequencing project: providing services to taxonomists for standard genome sequencing and annotation.</title>
        <authorList>
            <consortium name="The Broad Institute Genomics Platform"/>
            <consortium name="The Broad Institute Genome Sequencing Center for Infectious Disease"/>
            <person name="Wu L."/>
            <person name="Ma J."/>
        </authorList>
    </citation>
    <scope>NUCLEOTIDE SEQUENCE [LARGE SCALE GENOMIC DNA]</scope>
    <source>
        <strain evidence="3">CGMCC 4.7132</strain>
    </source>
</reference>
<keyword evidence="1" id="KW-1133">Transmembrane helix</keyword>
<evidence type="ECO:0000256" key="1">
    <source>
        <dbReference type="SAM" id="Phobius"/>
    </source>
</evidence>
<protein>
    <submittedName>
        <fullName evidence="2">DUF6113 family protein</fullName>
    </submittedName>
</protein>
<accession>A0ABV9CJP7</accession>
<dbReference type="Pfam" id="PF19608">
    <property type="entry name" value="DUF6113"/>
    <property type="match status" value="1"/>
</dbReference>
<feature type="transmembrane region" description="Helical" evidence="1">
    <location>
        <begin position="35"/>
        <end position="55"/>
    </location>
</feature>
<dbReference type="RefSeq" id="WP_380841355.1">
    <property type="nucleotide sequence ID" value="NZ_JBHSFP010000010.1"/>
</dbReference>
<feature type="transmembrane region" description="Helical" evidence="1">
    <location>
        <begin position="127"/>
        <end position="153"/>
    </location>
</feature>
<keyword evidence="1" id="KW-0812">Transmembrane</keyword>
<dbReference type="Proteomes" id="UP001596004">
    <property type="component" value="Unassembled WGS sequence"/>
</dbReference>
<keyword evidence="1" id="KW-0472">Membrane</keyword>
<organism evidence="2 3">
    <name type="scientific">Sphaerisporangium dianthi</name>
    <dbReference type="NCBI Taxonomy" id="1436120"/>
    <lineage>
        <taxon>Bacteria</taxon>
        <taxon>Bacillati</taxon>
        <taxon>Actinomycetota</taxon>
        <taxon>Actinomycetes</taxon>
        <taxon>Streptosporangiales</taxon>
        <taxon>Streptosporangiaceae</taxon>
        <taxon>Sphaerisporangium</taxon>
    </lineage>
</organism>